<sequence length="50" mass="5593">MNLRVFAVGVGFRFQAWDVLMEGSFGMADTKNSNSSLWSSNSEFFVSIPK</sequence>
<dbReference type="EMBL" id="AP024169">
    <property type="protein sequence ID" value="BCN30390.1"/>
    <property type="molecule type" value="Genomic_DNA"/>
</dbReference>
<reference evidence="1 2" key="1">
    <citation type="submission" date="2020-11" db="EMBL/GenBank/DDBJ databases">
        <title>Draft genome sequencing of a Lachnospiraceae strain isolated from anoxic soil subjected to BSD treatment.</title>
        <authorList>
            <person name="Uek A."/>
            <person name="Tonouchi A."/>
        </authorList>
    </citation>
    <scope>NUCLEOTIDE SEQUENCE [LARGE SCALE GENOMIC DNA]</scope>
    <source>
        <strain evidence="1 2">TB5</strain>
    </source>
</reference>
<protein>
    <submittedName>
        <fullName evidence="1">Uncharacterized protein</fullName>
    </submittedName>
</protein>
<accession>A0A7R7EKC0</accession>
<organism evidence="1 2">
    <name type="scientific">Anaeromicropila herbilytica</name>
    <dbReference type="NCBI Taxonomy" id="2785025"/>
    <lineage>
        <taxon>Bacteria</taxon>
        <taxon>Bacillati</taxon>
        <taxon>Bacillota</taxon>
        <taxon>Clostridia</taxon>
        <taxon>Lachnospirales</taxon>
        <taxon>Lachnospiraceae</taxon>
        <taxon>Anaeromicropila</taxon>
    </lineage>
</organism>
<name>A0A7R7EKC0_9FIRM</name>
<dbReference type="AlphaFoldDB" id="A0A7R7EKC0"/>
<dbReference type="Proteomes" id="UP000595897">
    <property type="component" value="Chromosome"/>
</dbReference>
<evidence type="ECO:0000313" key="2">
    <source>
        <dbReference type="Proteomes" id="UP000595897"/>
    </source>
</evidence>
<evidence type="ECO:0000313" key="1">
    <source>
        <dbReference type="EMBL" id="BCN30390.1"/>
    </source>
</evidence>
<dbReference type="KEGG" id="ahb:bsdtb5_16850"/>
<keyword evidence="2" id="KW-1185">Reference proteome</keyword>
<gene>
    <name evidence="1" type="ORF">bsdtb5_16850</name>
</gene>
<proteinExistence type="predicted"/>